<feature type="domain" description="Methyltransferase type 11" evidence="1">
    <location>
        <begin position="175"/>
        <end position="222"/>
    </location>
</feature>
<sequence>MTAENSTLDPYAFHMIDALWCDLHGVYVKGWAHAYFAAPTAIHLRSGESRTTATELFDRPDLQPFFPSLASTRCGFAVYLPCAPFRPVTLEVETAHGTLEFDVAGLPADHPLNSPASDAGLPVDQFIAEMKRSGGTVLEIGARAVSPLAVLNAGRFAPECKFIGLDIHKAPGVDIVGDAHFLSDHVAAGSLDGVCSYAVIEHLACPWLVAHEINKVLKIGGLTLHAVPHSFPIHEMPNDFWRMSSEGLKILFSPAMGFEVVAAGMTDPVRMLIHPSLRSGPMLDFQLHDGMANAWILARKTSDLPDDAVRWPLERAVSFEHGRAYPSHGAG</sequence>
<dbReference type="RefSeq" id="WP_266336577.1">
    <property type="nucleotide sequence ID" value="NZ_JAPKNK010000001.1"/>
</dbReference>
<name>A0A9X3DY48_9HYPH</name>
<dbReference type="InterPro" id="IPR029063">
    <property type="entry name" value="SAM-dependent_MTases_sf"/>
</dbReference>
<dbReference type="GO" id="GO:0008757">
    <property type="term" value="F:S-adenosylmethionine-dependent methyltransferase activity"/>
    <property type="evidence" value="ECO:0007669"/>
    <property type="project" value="InterPro"/>
</dbReference>
<proteinExistence type="predicted"/>
<dbReference type="AlphaFoldDB" id="A0A9X3DY48"/>
<evidence type="ECO:0000313" key="2">
    <source>
        <dbReference type="EMBL" id="MCX5567586.1"/>
    </source>
</evidence>
<evidence type="ECO:0000313" key="3">
    <source>
        <dbReference type="Proteomes" id="UP001144805"/>
    </source>
</evidence>
<accession>A0A9X3DY48</accession>
<evidence type="ECO:0000259" key="1">
    <source>
        <dbReference type="Pfam" id="PF08241"/>
    </source>
</evidence>
<organism evidence="2 3">
    <name type="scientific">Kaistia nematophila</name>
    <dbReference type="NCBI Taxonomy" id="2994654"/>
    <lineage>
        <taxon>Bacteria</taxon>
        <taxon>Pseudomonadati</taxon>
        <taxon>Pseudomonadota</taxon>
        <taxon>Alphaproteobacteria</taxon>
        <taxon>Hyphomicrobiales</taxon>
        <taxon>Kaistiaceae</taxon>
        <taxon>Kaistia</taxon>
    </lineage>
</organism>
<protein>
    <recommendedName>
        <fullName evidence="1">Methyltransferase type 11 domain-containing protein</fullName>
    </recommendedName>
</protein>
<reference evidence="2" key="1">
    <citation type="submission" date="2022-11" db="EMBL/GenBank/DDBJ databases">
        <title>Biodiversity and phylogenetic relationships of bacteria.</title>
        <authorList>
            <person name="Machado R.A.R."/>
            <person name="Bhat A."/>
            <person name="Loulou A."/>
            <person name="Kallel S."/>
        </authorList>
    </citation>
    <scope>NUCLEOTIDE SEQUENCE</scope>
    <source>
        <strain evidence="2">K-TC2</strain>
    </source>
</reference>
<gene>
    <name evidence="2" type="ORF">OSH07_00105</name>
</gene>
<keyword evidence="3" id="KW-1185">Reference proteome</keyword>
<dbReference type="Pfam" id="PF08241">
    <property type="entry name" value="Methyltransf_11"/>
    <property type="match status" value="1"/>
</dbReference>
<dbReference type="Gene3D" id="3.40.50.150">
    <property type="entry name" value="Vaccinia Virus protein VP39"/>
    <property type="match status" value="1"/>
</dbReference>
<dbReference type="InterPro" id="IPR013216">
    <property type="entry name" value="Methyltransf_11"/>
</dbReference>
<dbReference type="EMBL" id="JAPKNK010000001">
    <property type="protein sequence ID" value="MCX5567586.1"/>
    <property type="molecule type" value="Genomic_DNA"/>
</dbReference>
<comment type="caution">
    <text evidence="2">The sequence shown here is derived from an EMBL/GenBank/DDBJ whole genome shotgun (WGS) entry which is preliminary data.</text>
</comment>
<dbReference type="SUPFAM" id="SSF53335">
    <property type="entry name" value="S-adenosyl-L-methionine-dependent methyltransferases"/>
    <property type="match status" value="1"/>
</dbReference>
<dbReference type="Proteomes" id="UP001144805">
    <property type="component" value="Unassembled WGS sequence"/>
</dbReference>